<dbReference type="OrthoDB" id="9778912at2"/>
<reference evidence="5" key="1">
    <citation type="journal article" date="2016" name="Genome Announc.">
        <title>Draft Genome Sequences of Five Rapidly Growing Mycobacterium Species, M. thermoresistibile, M. fortuitum subsp. acetamidolyticum, M. canariasense, M. brisbanense, and M. novocastrense.</title>
        <authorList>
            <person name="Katahira K."/>
            <person name="Ogura Y."/>
            <person name="Gotoh Y."/>
            <person name="Hayashi T."/>
        </authorList>
    </citation>
    <scope>NUCLEOTIDE SEQUENCE [LARGE SCALE GENOMIC DNA]</scope>
    <source>
        <strain evidence="5">JCM15298</strain>
    </source>
</reference>
<organism evidence="4 5">
    <name type="scientific">Mycolicibacterium canariasense</name>
    <name type="common">Mycobacterium canariasense</name>
    <dbReference type="NCBI Taxonomy" id="228230"/>
    <lineage>
        <taxon>Bacteria</taxon>
        <taxon>Bacillati</taxon>
        <taxon>Actinomycetota</taxon>
        <taxon>Actinomycetes</taxon>
        <taxon>Mycobacteriales</taxon>
        <taxon>Mycobacteriaceae</taxon>
        <taxon>Mycolicibacterium</taxon>
    </lineage>
</organism>
<dbReference type="PANTHER" id="PTHR32332">
    <property type="entry name" value="2-NITROPROPANE DIOXYGENASE"/>
    <property type="match status" value="1"/>
</dbReference>
<keyword evidence="5" id="KW-1185">Reference proteome</keyword>
<dbReference type="GO" id="GO:0051213">
    <property type="term" value="F:dioxygenase activity"/>
    <property type="evidence" value="ECO:0007669"/>
    <property type="project" value="UniProtKB-KW"/>
</dbReference>
<evidence type="ECO:0000256" key="3">
    <source>
        <dbReference type="ARBA" id="ARBA00023002"/>
    </source>
</evidence>
<dbReference type="Proteomes" id="UP000069443">
    <property type="component" value="Unassembled WGS sequence"/>
</dbReference>
<dbReference type="STRING" id="228230.RMCC_2915"/>
<sequence>MTLHTRLTDMFGIAHPVVLAPMDEVADWRLASAVADAGGLGLLGAGYGDKDWVDEQFRHLPTQRVGVGFITWSMAEQPGLLDAAIAHRPRAIFLSFGDPAPHAPAIHAAGIPLICQVHDIAQARKAIAAGADVIAAQGGEAGGHGTAARSTFTLVPEIADLLQSTAPEVLLLAAGGVADGRGLAAALALGADGALVGTRFWAATEAAVPHTAQIQGLRADGDATVRQSAFDIVRGKSWPTPYTGRVLRNEFTTRWHGQEPALRTDIAAQADLFDAAVLAQDYTVANAIAGEAIGQITEIRSAADIMEDMVSTATAILSPAGAAAVTVG</sequence>
<dbReference type="InterPro" id="IPR004136">
    <property type="entry name" value="NMO"/>
</dbReference>
<dbReference type="PANTHER" id="PTHR32332:SF31">
    <property type="entry name" value="2-NITROPROPANE DIOXYGENASE FAMILY, PUTATIVE (AFU_ORTHOLOGUE AFUA_2G09850)-RELATED"/>
    <property type="match status" value="1"/>
</dbReference>
<evidence type="ECO:0000256" key="2">
    <source>
        <dbReference type="ARBA" id="ARBA00022643"/>
    </source>
</evidence>
<dbReference type="GO" id="GO:0018580">
    <property type="term" value="F:nitronate monooxygenase activity"/>
    <property type="evidence" value="ECO:0007669"/>
    <property type="project" value="InterPro"/>
</dbReference>
<evidence type="ECO:0000256" key="1">
    <source>
        <dbReference type="ARBA" id="ARBA00022630"/>
    </source>
</evidence>
<dbReference type="SUPFAM" id="SSF51412">
    <property type="entry name" value="Inosine monophosphate dehydrogenase (IMPDH)"/>
    <property type="match status" value="1"/>
</dbReference>
<proteinExistence type="predicted"/>
<dbReference type="AlphaFoldDB" id="A0A100WDG7"/>
<evidence type="ECO:0000313" key="5">
    <source>
        <dbReference type="Proteomes" id="UP000069443"/>
    </source>
</evidence>
<dbReference type="InterPro" id="IPR013785">
    <property type="entry name" value="Aldolase_TIM"/>
</dbReference>
<keyword evidence="3" id="KW-0560">Oxidoreductase</keyword>
<dbReference type="CDD" id="cd04730">
    <property type="entry name" value="NPD_like"/>
    <property type="match status" value="1"/>
</dbReference>
<keyword evidence="2" id="KW-0288">FMN</keyword>
<dbReference type="EMBL" id="BCSY01000045">
    <property type="protein sequence ID" value="GAS95949.1"/>
    <property type="molecule type" value="Genomic_DNA"/>
</dbReference>
<keyword evidence="4" id="KW-0223">Dioxygenase</keyword>
<keyword evidence="1" id="KW-0285">Flavoprotein</keyword>
<dbReference type="Pfam" id="PF03060">
    <property type="entry name" value="NMO"/>
    <property type="match status" value="2"/>
</dbReference>
<evidence type="ECO:0000313" key="4">
    <source>
        <dbReference type="EMBL" id="GAS95949.1"/>
    </source>
</evidence>
<protein>
    <submittedName>
        <fullName evidence="4">2-nitropropane dioxygenase</fullName>
    </submittedName>
</protein>
<gene>
    <name evidence="4" type="ORF">RMCC_2915</name>
</gene>
<dbReference type="Gene3D" id="3.20.20.70">
    <property type="entry name" value="Aldolase class I"/>
    <property type="match status" value="1"/>
</dbReference>
<reference evidence="5" key="2">
    <citation type="submission" date="2016-02" db="EMBL/GenBank/DDBJ databases">
        <title>Draft genome sequence of five rapidly growing Mycobacterium species.</title>
        <authorList>
            <person name="Katahira K."/>
            <person name="Gotou Y."/>
            <person name="Iida K."/>
            <person name="Ogura Y."/>
            <person name="Hayashi T."/>
        </authorList>
    </citation>
    <scope>NUCLEOTIDE SEQUENCE [LARGE SCALE GENOMIC DNA]</scope>
    <source>
        <strain evidence="5">JCM15298</strain>
    </source>
</reference>
<comment type="caution">
    <text evidence="4">The sequence shown here is derived from an EMBL/GenBank/DDBJ whole genome shotgun (WGS) entry which is preliminary data.</text>
</comment>
<accession>A0A100WDG7</accession>
<name>A0A100WDG7_MYCCR</name>
<dbReference type="RefSeq" id="WP_062657041.1">
    <property type="nucleotide sequence ID" value="NZ_BCSY01000045.1"/>
</dbReference>